<protein>
    <submittedName>
        <fullName evidence="1">Uncharacterized protein</fullName>
    </submittedName>
</protein>
<keyword evidence="2" id="KW-1185">Reference proteome</keyword>
<dbReference type="STRING" id="98765.A0A2R6NPM7"/>
<proteinExistence type="predicted"/>
<reference evidence="1 2" key="1">
    <citation type="submission" date="2018-02" db="EMBL/GenBank/DDBJ databases">
        <title>Genome sequence of the basidiomycete white-rot fungus Phlebia centrifuga.</title>
        <authorList>
            <person name="Granchi Z."/>
            <person name="Peng M."/>
            <person name="de Vries R.P."/>
            <person name="Hilden K."/>
            <person name="Makela M.R."/>
            <person name="Grigoriev I."/>
            <person name="Riley R."/>
        </authorList>
    </citation>
    <scope>NUCLEOTIDE SEQUENCE [LARGE SCALE GENOMIC DNA]</scope>
    <source>
        <strain evidence="1 2">FBCC195</strain>
    </source>
</reference>
<dbReference type="Proteomes" id="UP000186601">
    <property type="component" value="Unassembled WGS sequence"/>
</dbReference>
<comment type="caution">
    <text evidence="1">The sequence shown here is derived from an EMBL/GenBank/DDBJ whole genome shotgun (WGS) entry which is preliminary data.</text>
</comment>
<sequence length="138" mass="15506">MPVAIGKPVKLTTWRESNAYKEINIPPPQGAREGQAYRLVLTSHDQGYPHVVNFAAASTGERPFPVMSMPIIFGSRHKAFNTTKQEQVERVYRIPGIGRDQVFLTVKEQTSFDLDKVRKKFLTLPVAASHVRKFGIAV</sequence>
<dbReference type="OrthoDB" id="413520at2759"/>
<gene>
    <name evidence="1" type="ORF">PHLCEN_2v10144</name>
</gene>
<dbReference type="AlphaFoldDB" id="A0A2R6NPM7"/>
<name>A0A2R6NPM7_9APHY</name>
<organism evidence="1 2">
    <name type="scientific">Hermanssonia centrifuga</name>
    <dbReference type="NCBI Taxonomy" id="98765"/>
    <lineage>
        <taxon>Eukaryota</taxon>
        <taxon>Fungi</taxon>
        <taxon>Dikarya</taxon>
        <taxon>Basidiomycota</taxon>
        <taxon>Agaricomycotina</taxon>
        <taxon>Agaricomycetes</taxon>
        <taxon>Polyporales</taxon>
        <taxon>Meruliaceae</taxon>
        <taxon>Hermanssonia</taxon>
    </lineage>
</organism>
<dbReference type="EMBL" id="MLYV02001021">
    <property type="protein sequence ID" value="PSR74072.1"/>
    <property type="molecule type" value="Genomic_DNA"/>
</dbReference>
<accession>A0A2R6NPM7</accession>
<evidence type="ECO:0000313" key="1">
    <source>
        <dbReference type="EMBL" id="PSR74072.1"/>
    </source>
</evidence>
<evidence type="ECO:0000313" key="2">
    <source>
        <dbReference type="Proteomes" id="UP000186601"/>
    </source>
</evidence>